<dbReference type="Proteomes" id="UP000298663">
    <property type="component" value="Unassembled WGS sequence"/>
</dbReference>
<evidence type="ECO:0000259" key="1">
    <source>
        <dbReference type="Pfam" id="PF14529"/>
    </source>
</evidence>
<evidence type="ECO:0000313" key="2">
    <source>
        <dbReference type="EMBL" id="TKR65087.1"/>
    </source>
</evidence>
<dbReference type="Pfam" id="PF14529">
    <property type="entry name" value="Exo_endo_phos_2"/>
    <property type="match status" value="1"/>
</dbReference>
<feature type="domain" description="Endonuclease/exonuclease/phosphatase" evidence="1">
    <location>
        <begin position="351"/>
        <end position="478"/>
    </location>
</feature>
<comment type="caution">
    <text evidence="2">The sequence shown here is derived from an EMBL/GenBank/DDBJ whole genome shotgun (WGS) entry which is preliminary data.</text>
</comment>
<sequence length="485" mass="55590">MSLVRKSEGGIFVHNGQTERLNSIGEIVKKLIAQETQRYKIVVAIKTIAYKDEIDKKLREAGIPTSKRSHKENIHLWKSSHTSAVLLLSYAQLTGVVDEIKDTCTVLICDAGEKLNSKNETNTKKALCEFSTHTRMVFLQEGVTTDLLDFFQVFKFVFSKVSTSTYNFRQMACGFCRNGVVLWNCEVLFRLNVFHQHKYCQETCRICSSTQLQRVQDYLNPQPRVFRESPLRNAPHLRIIGVNAQGMNAKTSDIIKIIRNDCKGDNEKAADVVCICETKLAPTATIPNFKVGQYEYKFHRNPKRHVGIFVRSGLEVKAVDLADDQLVLCTNKNRLIHVFALDVKINANTSIRIISVYKQPTYTTLAYVKKFLSVLKHLVERQKHFLITGDFNLHVDWTKEKKYLCTGNKKGILNMLQDFVYDNNFDQSVRDFTYIETRKGKEGANIYDLVITPKNTSPVPLFAYEVTVNQSAFADHMDVKCNYYF</sequence>
<dbReference type="SUPFAM" id="SSF56219">
    <property type="entry name" value="DNase I-like"/>
    <property type="match status" value="1"/>
</dbReference>
<protein>
    <recommendedName>
        <fullName evidence="1">Endonuclease/exonuclease/phosphatase domain-containing protein</fullName>
    </recommendedName>
</protein>
<proteinExistence type="predicted"/>
<evidence type="ECO:0000313" key="3">
    <source>
        <dbReference type="Proteomes" id="UP000298663"/>
    </source>
</evidence>
<name>A0A4U5M812_STECR</name>
<accession>A0A4U5M812</accession>
<keyword evidence="3" id="KW-1185">Reference proteome</keyword>
<dbReference type="EMBL" id="AZBU02000009">
    <property type="protein sequence ID" value="TKR65087.1"/>
    <property type="molecule type" value="Genomic_DNA"/>
</dbReference>
<dbReference type="InterPro" id="IPR005135">
    <property type="entry name" value="Endo/exonuclease/phosphatase"/>
</dbReference>
<organism evidence="2 3">
    <name type="scientific">Steinernema carpocapsae</name>
    <name type="common">Entomopathogenic nematode</name>
    <dbReference type="NCBI Taxonomy" id="34508"/>
    <lineage>
        <taxon>Eukaryota</taxon>
        <taxon>Metazoa</taxon>
        <taxon>Ecdysozoa</taxon>
        <taxon>Nematoda</taxon>
        <taxon>Chromadorea</taxon>
        <taxon>Rhabditida</taxon>
        <taxon>Tylenchina</taxon>
        <taxon>Panagrolaimomorpha</taxon>
        <taxon>Strongyloidoidea</taxon>
        <taxon>Steinernematidae</taxon>
        <taxon>Steinernema</taxon>
    </lineage>
</organism>
<reference evidence="2 3" key="2">
    <citation type="journal article" date="2019" name="G3 (Bethesda)">
        <title>Hybrid Assembly of the Genome of the Entomopathogenic Nematode Steinernema carpocapsae Identifies the X-Chromosome.</title>
        <authorList>
            <person name="Serra L."/>
            <person name="Macchietto M."/>
            <person name="Macias-Munoz A."/>
            <person name="McGill C.J."/>
            <person name="Rodriguez I.M."/>
            <person name="Rodriguez B."/>
            <person name="Murad R."/>
            <person name="Mortazavi A."/>
        </authorList>
    </citation>
    <scope>NUCLEOTIDE SEQUENCE [LARGE SCALE GENOMIC DNA]</scope>
    <source>
        <strain evidence="2 3">ALL</strain>
    </source>
</reference>
<dbReference type="InterPro" id="IPR036691">
    <property type="entry name" value="Endo/exonu/phosph_ase_sf"/>
</dbReference>
<dbReference type="OrthoDB" id="10604722at2759"/>
<reference evidence="2 3" key="1">
    <citation type="journal article" date="2015" name="Genome Biol.">
        <title>Comparative genomics of Steinernema reveals deeply conserved gene regulatory networks.</title>
        <authorList>
            <person name="Dillman A.R."/>
            <person name="Macchietto M."/>
            <person name="Porter C.F."/>
            <person name="Rogers A."/>
            <person name="Williams B."/>
            <person name="Antoshechkin I."/>
            <person name="Lee M.M."/>
            <person name="Goodwin Z."/>
            <person name="Lu X."/>
            <person name="Lewis E.E."/>
            <person name="Goodrich-Blair H."/>
            <person name="Stock S.P."/>
            <person name="Adams B.J."/>
            <person name="Sternberg P.W."/>
            <person name="Mortazavi A."/>
        </authorList>
    </citation>
    <scope>NUCLEOTIDE SEQUENCE [LARGE SCALE GENOMIC DNA]</scope>
    <source>
        <strain evidence="2 3">ALL</strain>
    </source>
</reference>
<gene>
    <name evidence="2" type="ORF">L596_025543</name>
</gene>
<dbReference type="AlphaFoldDB" id="A0A4U5M812"/>
<dbReference type="GO" id="GO:0003824">
    <property type="term" value="F:catalytic activity"/>
    <property type="evidence" value="ECO:0007669"/>
    <property type="project" value="InterPro"/>
</dbReference>
<dbReference type="Gene3D" id="3.60.10.10">
    <property type="entry name" value="Endonuclease/exonuclease/phosphatase"/>
    <property type="match status" value="1"/>
</dbReference>
<dbReference type="PANTHER" id="PTHR33776">
    <property type="entry name" value="ENDO/EXONUCLEASE/PHOSPHATASE DOMAIN-CONTAINING PROTEIN"/>
    <property type="match status" value="1"/>
</dbReference>
<dbReference type="PANTHER" id="PTHR33776:SF3">
    <property type="entry name" value="PHD-TYPE DOMAIN-CONTAINING PROTEIN"/>
    <property type="match status" value="1"/>
</dbReference>